<keyword evidence="12" id="KW-1185">Reference proteome</keyword>
<dbReference type="SMART" id="SM00382">
    <property type="entry name" value="AAA"/>
    <property type="match status" value="1"/>
</dbReference>
<dbReference type="InterPro" id="IPR003593">
    <property type="entry name" value="AAA+_ATPase"/>
</dbReference>
<dbReference type="SUPFAM" id="SSF52540">
    <property type="entry name" value="P-loop containing nucleoside triphosphate hydrolases"/>
    <property type="match status" value="1"/>
</dbReference>
<comment type="subcellular location">
    <subcellularLocation>
        <location evidence="1">Cell membrane</location>
        <topology evidence="1">Peripheral membrane protein</topology>
    </subcellularLocation>
</comment>
<accession>A0ABS8BSS0</accession>
<evidence type="ECO:0000313" key="12">
    <source>
        <dbReference type="Proteomes" id="UP001138961"/>
    </source>
</evidence>
<evidence type="ECO:0000256" key="7">
    <source>
        <dbReference type="ARBA" id="ARBA00023004"/>
    </source>
</evidence>
<dbReference type="Proteomes" id="UP001138961">
    <property type="component" value="Unassembled WGS sequence"/>
</dbReference>
<dbReference type="InterPro" id="IPR051535">
    <property type="entry name" value="Siderophore_ABC-ATPase"/>
</dbReference>
<evidence type="ECO:0000259" key="10">
    <source>
        <dbReference type="PROSITE" id="PS50893"/>
    </source>
</evidence>
<evidence type="ECO:0000256" key="9">
    <source>
        <dbReference type="ARBA" id="ARBA00023136"/>
    </source>
</evidence>
<dbReference type="InterPro" id="IPR027417">
    <property type="entry name" value="P-loop_NTPase"/>
</dbReference>
<evidence type="ECO:0000256" key="4">
    <source>
        <dbReference type="ARBA" id="ARBA00022496"/>
    </source>
</evidence>
<dbReference type="InterPro" id="IPR003439">
    <property type="entry name" value="ABC_transporter-like_ATP-bd"/>
</dbReference>
<keyword evidence="2" id="KW-0813">Transport</keyword>
<organism evidence="11 12">
    <name type="scientific">Loktanella gaetbuli</name>
    <dbReference type="NCBI Taxonomy" id="2881335"/>
    <lineage>
        <taxon>Bacteria</taxon>
        <taxon>Pseudomonadati</taxon>
        <taxon>Pseudomonadota</taxon>
        <taxon>Alphaproteobacteria</taxon>
        <taxon>Rhodobacterales</taxon>
        <taxon>Roseobacteraceae</taxon>
        <taxon>Loktanella</taxon>
    </lineage>
</organism>
<dbReference type="CDD" id="cd03214">
    <property type="entry name" value="ABC_Iron-Siderophores_B12_Hemin"/>
    <property type="match status" value="1"/>
</dbReference>
<keyword evidence="8" id="KW-0406">Ion transport</keyword>
<protein>
    <submittedName>
        <fullName evidence="11">ATP-binding cassette domain-containing protein</fullName>
    </submittedName>
</protein>
<feature type="domain" description="ABC transporter" evidence="10">
    <location>
        <begin position="2"/>
        <end position="238"/>
    </location>
</feature>
<dbReference type="PANTHER" id="PTHR42771">
    <property type="entry name" value="IRON(3+)-HYDROXAMATE IMPORT ATP-BINDING PROTEIN FHUC"/>
    <property type="match status" value="1"/>
</dbReference>
<dbReference type="PANTHER" id="PTHR42771:SF3">
    <property type="entry name" value="PETROBACTIN IMPORT ATP-BINDING PROTEIN YCLP"/>
    <property type="match status" value="1"/>
</dbReference>
<evidence type="ECO:0000256" key="6">
    <source>
        <dbReference type="ARBA" id="ARBA00022840"/>
    </source>
</evidence>
<keyword evidence="7" id="KW-0408">Iron</keyword>
<keyword evidence="5" id="KW-0547">Nucleotide-binding</keyword>
<dbReference type="Pfam" id="PF00005">
    <property type="entry name" value="ABC_tran"/>
    <property type="match status" value="1"/>
</dbReference>
<dbReference type="PROSITE" id="PS00211">
    <property type="entry name" value="ABC_TRANSPORTER_1"/>
    <property type="match status" value="1"/>
</dbReference>
<evidence type="ECO:0000313" key="11">
    <source>
        <dbReference type="EMBL" id="MCB5198629.1"/>
    </source>
</evidence>
<gene>
    <name evidence="11" type="ORF">LGQ03_05200</name>
</gene>
<proteinExistence type="predicted"/>
<keyword evidence="3" id="KW-1003">Cell membrane</keyword>
<evidence type="ECO:0000256" key="3">
    <source>
        <dbReference type="ARBA" id="ARBA00022475"/>
    </source>
</evidence>
<evidence type="ECO:0000256" key="8">
    <source>
        <dbReference type="ARBA" id="ARBA00023065"/>
    </source>
</evidence>
<dbReference type="RefSeq" id="WP_226747542.1">
    <property type="nucleotide sequence ID" value="NZ_JAJATZ010000002.1"/>
</dbReference>
<dbReference type="Gene3D" id="3.40.50.300">
    <property type="entry name" value="P-loop containing nucleotide triphosphate hydrolases"/>
    <property type="match status" value="1"/>
</dbReference>
<reference evidence="11" key="1">
    <citation type="submission" date="2021-10" db="EMBL/GenBank/DDBJ databases">
        <title>Loktanella gaetbuli sp. nov., isolated from a tidal flat.</title>
        <authorList>
            <person name="Park S."/>
            <person name="Yoon J.-H."/>
        </authorList>
    </citation>
    <scope>NUCLEOTIDE SEQUENCE</scope>
    <source>
        <strain evidence="11">TSTF-M6</strain>
    </source>
</reference>
<sequence length="253" mass="27121">MIRIENMSVARQGIKTLSDINLGFGEGGVTALIGPNGAGKSTLLHAMSGLLPLASGRVTIAGQDIARATAQVRARTVALLTQSEHVTARLTVADLVTFGRWPHHRGRPGPADHAAVAQALDLFALTDLAQRQIDRLSGGQRQRAFVAMAYAQGTPWMLLDEPLAALDPRHARDLMERLHALSRPGPRQRSVVIVLHDLNTAARYADRIVALKDGRIARTGPKVIALTSAMLSDLFDTRMAVDAVNGHPVVVPV</sequence>
<evidence type="ECO:0000256" key="1">
    <source>
        <dbReference type="ARBA" id="ARBA00004202"/>
    </source>
</evidence>
<evidence type="ECO:0000256" key="2">
    <source>
        <dbReference type="ARBA" id="ARBA00022448"/>
    </source>
</evidence>
<dbReference type="EMBL" id="JAJATZ010000002">
    <property type="protein sequence ID" value="MCB5198629.1"/>
    <property type="molecule type" value="Genomic_DNA"/>
</dbReference>
<dbReference type="GO" id="GO:0005524">
    <property type="term" value="F:ATP binding"/>
    <property type="evidence" value="ECO:0007669"/>
    <property type="project" value="UniProtKB-KW"/>
</dbReference>
<evidence type="ECO:0000256" key="5">
    <source>
        <dbReference type="ARBA" id="ARBA00022741"/>
    </source>
</evidence>
<comment type="caution">
    <text evidence="11">The sequence shown here is derived from an EMBL/GenBank/DDBJ whole genome shotgun (WGS) entry which is preliminary data.</text>
</comment>
<keyword evidence="6 11" id="KW-0067">ATP-binding</keyword>
<keyword evidence="4" id="KW-0410">Iron transport</keyword>
<dbReference type="InterPro" id="IPR017871">
    <property type="entry name" value="ABC_transporter-like_CS"/>
</dbReference>
<dbReference type="PROSITE" id="PS50893">
    <property type="entry name" value="ABC_TRANSPORTER_2"/>
    <property type="match status" value="1"/>
</dbReference>
<keyword evidence="9" id="KW-0472">Membrane</keyword>
<name>A0ABS8BSS0_9RHOB</name>